<dbReference type="RefSeq" id="WP_188997048.1">
    <property type="nucleotide sequence ID" value="NZ_BMHP01000004.1"/>
</dbReference>
<feature type="transmembrane region" description="Helical" evidence="7">
    <location>
        <begin position="260"/>
        <end position="280"/>
    </location>
</feature>
<sequence>MHKYNHWGYILTLPFVIGFIIFSAYPFLYSIYLTFTTWDMFNPPKWVGLKNWSNLFHEYPFWYSLRNLLYFALLFVPLQTFGALVVAYMLNQSIRAKGLFRVLYFLPVVTPWIAGGLLWKWILDSNFGLVNLFLGYVGLGPFKLLDHPNWWVVIGTIAVVNVWKGIGSSMVILLAGMQNISKEMLEAAAIDGAGRWTLFSRITVPLVSPMVFMVLILSSISAFHAFDVFLVMLEAPNIVKDQLLTTNILIYRDAFLTFKMGSASAMSWMLFLIILAFTMVQKKFEKRWVHYE</sequence>
<dbReference type="Proteomes" id="UP000612456">
    <property type="component" value="Unassembled WGS sequence"/>
</dbReference>
<keyword evidence="4 7" id="KW-0812">Transmembrane</keyword>
<name>A0A917E0U7_9BACL</name>
<evidence type="ECO:0000313" key="9">
    <source>
        <dbReference type="EMBL" id="GGD89344.1"/>
    </source>
</evidence>
<evidence type="ECO:0000256" key="3">
    <source>
        <dbReference type="ARBA" id="ARBA00022475"/>
    </source>
</evidence>
<dbReference type="SUPFAM" id="SSF161098">
    <property type="entry name" value="MetI-like"/>
    <property type="match status" value="1"/>
</dbReference>
<feature type="transmembrane region" description="Helical" evidence="7">
    <location>
        <begin position="7"/>
        <end position="32"/>
    </location>
</feature>
<reference evidence="9" key="1">
    <citation type="journal article" date="2014" name="Int. J. Syst. Evol. Microbiol.">
        <title>Complete genome sequence of Corynebacterium casei LMG S-19264T (=DSM 44701T), isolated from a smear-ripened cheese.</title>
        <authorList>
            <consortium name="US DOE Joint Genome Institute (JGI-PGF)"/>
            <person name="Walter F."/>
            <person name="Albersmeier A."/>
            <person name="Kalinowski J."/>
            <person name="Ruckert C."/>
        </authorList>
    </citation>
    <scope>NUCLEOTIDE SEQUENCE</scope>
    <source>
        <strain evidence="9">CGMCC 1.15178</strain>
    </source>
</reference>
<dbReference type="Gene3D" id="1.10.3720.10">
    <property type="entry name" value="MetI-like"/>
    <property type="match status" value="1"/>
</dbReference>
<feature type="transmembrane region" description="Helical" evidence="7">
    <location>
        <begin position="102"/>
        <end position="122"/>
    </location>
</feature>
<evidence type="ECO:0000256" key="2">
    <source>
        <dbReference type="ARBA" id="ARBA00022448"/>
    </source>
</evidence>
<evidence type="ECO:0000256" key="5">
    <source>
        <dbReference type="ARBA" id="ARBA00022989"/>
    </source>
</evidence>
<dbReference type="AlphaFoldDB" id="A0A917E0U7"/>
<keyword evidence="6 7" id="KW-0472">Membrane</keyword>
<dbReference type="InterPro" id="IPR000515">
    <property type="entry name" value="MetI-like"/>
</dbReference>
<feature type="transmembrane region" description="Helical" evidence="7">
    <location>
        <begin position="204"/>
        <end position="226"/>
    </location>
</feature>
<organism evidence="9 10">
    <name type="scientific">Paenibacillus nasutitermitis</name>
    <dbReference type="NCBI Taxonomy" id="1652958"/>
    <lineage>
        <taxon>Bacteria</taxon>
        <taxon>Bacillati</taxon>
        <taxon>Bacillota</taxon>
        <taxon>Bacilli</taxon>
        <taxon>Bacillales</taxon>
        <taxon>Paenibacillaceae</taxon>
        <taxon>Paenibacillus</taxon>
    </lineage>
</organism>
<evidence type="ECO:0000256" key="7">
    <source>
        <dbReference type="RuleBase" id="RU363032"/>
    </source>
</evidence>
<dbReference type="InterPro" id="IPR035906">
    <property type="entry name" value="MetI-like_sf"/>
</dbReference>
<comment type="similarity">
    <text evidence="7">Belongs to the binding-protein-dependent transport system permease family.</text>
</comment>
<accession>A0A917E0U7</accession>
<feature type="domain" description="ABC transmembrane type-1" evidence="8">
    <location>
        <begin position="65"/>
        <end position="281"/>
    </location>
</feature>
<dbReference type="PANTHER" id="PTHR30193:SF37">
    <property type="entry name" value="INNER MEMBRANE ABC TRANSPORTER PERMEASE PROTEIN YCJO"/>
    <property type="match status" value="1"/>
</dbReference>
<protein>
    <submittedName>
        <fullName evidence="9">Sugar ABC transporter permease</fullName>
    </submittedName>
</protein>
<dbReference type="GO" id="GO:0005886">
    <property type="term" value="C:plasma membrane"/>
    <property type="evidence" value="ECO:0007669"/>
    <property type="project" value="UniProtKB-SubCell"/>
</dbReference>
<dbReference type="PROSITE" id="PS50928">
    <property type="entry name" value="ABC_TM1"/>
    <property type="match status" value="1"/>
</dbReference>
<proteinExistence type="inferred from homology"/>
<dbReference type="GO" id="GO:0055085">
    <property type="term" value="P:transmembrane transport"/>
    <property type="evidence" value="ECO:0007669"/>
    <property type="project" value="InterPro"/>
</dbReference>
<dbReference type="PANTHER" id="PTHR30193">
    <property type="entry name" value="ABC TRANSPORTER PERMEASE PROTEIN"/>
    <property type="match status" value="1"/>
</dbReference>
<evidence type="ECO:0000256" key="4">
    <source>
        <dbReference type="ARBA" id="ARBA00022692"/>
    </source>
</evidence>
<reference evidence="9" key="2">
    <citation type="submission" date="2020-09" db="EMBL/GenBank/DDBJ databases">
        <authorList>
            <person name="Sun Q."/>
            <person name="Zhou Y."/>
        </authorList>
    </citation>
    <scope>NUCLEOTIDE SEQUENCE</scope>
    <source>
        <strain evidence="9">CGMCC 1.15178</strain>
    </source>
</reference>
<feature type="transmembrane region" description="Helical" evidence="7">
    <location>
        <begin position="150"/>
        <end position="175"/>
    </location>
</feature>
<comment type="caution">
    <text evidence="9">The sequence shown here is derived from an EMBL/GenBank/DDBJ whole genome shotgun (WGS) entry which is preliminary data.</text>
</comment>
<keyword evidence="3" id="KW-1003">Cell membrane</keyword>
<evidence type="ECO:0000256" key="6">
    <source>
        <dbReference type="ARBA" id="ARBA00023136"/>
    </source>
</evidence>
<feature type="transmembrane region" description="Helical" evidence="7">
    <location>
        <begin position="68"/>
        <end position="90"/>
    </location>
</feature>
<dbReference type="EMBL" id="BMHP01000004">
    <property type="protein sequence ID" value="GGD89344.1"/>
    <property type="molecule type" value="Genomic_DNA"/>
</dbReference>
<evidence type="ECO:0000313" key="10">
    <source>
        <dbReference type="Proteomes" id="UP000612456"/>
    </source>
</evidence>
<dbReference type="CDD" id="cd06261">
    <property type="entry name" value="TM_PBP2"/>
    <property type="match status" value="1"/>
</dbReference>
<evidence type="ECO:0000256" key="1">
    <source>
        <dbReference type="ARBA" id="ARBA00004651"/>
    </source>
</evidence>
<gene>
    <name evidence="9" type="ORF">GCM10010911_54930</name>
</gene>
<dbReference type="Pfam" id="PF00528">
    <property type="entry name" value="BPD_transp_1"/>
    <property type="match status" value="1"/>
</dbReference>
<keyword evidence="5 7" id="KW-1133">Transmembrane helix</keyword>
<dbReference type="InterPro" id="IPR051393">
    <property type="entry name" value="ABC_transporter_permease"/>
</dbReference>
<keyword evidence="2 7" id="KW-0813">Transport</keyword>
<comment type="subcellular location">
    <subcellularLocation>
        <location evidence="1 7">Cell membrane</location>
        <topology evidence="1 7">Multi-pass membrane protein</topology>
    </subcellularLocation>
</comment>
<keyword evidence="10" id="KW-1185">Reference proteome</keyword>
<evidence type="ECO:0000259" key="8">
    <source>
        <dbReference type="PROSITE" id="PS50928"/>
    </source>
</evidence>